<gene>
    <name evidence="2" type="ORF">SAMN04487779_1006179</name>
</gene>
<dbReference type="PANTHER" id="PTHR42928:SF5">
    <property type="entry name" value="BLR1237 PROTEIN"/>
    <property type="match status" value="1"/>
</dbReference>
<name>A0A1G6TSH5_9PROT</name>
<dbReference type="EMBL" id="FMZX01000006">
    <property type="protein sequence ID" value="SDD32112.1"/>
    <property type="molecule type" value="Genomic_DNA"/>
</dbReference>
<evidence type="ECO:0000313" key="2">
    <source>
        <dbReference type="EMBL" id="SDD32112.1"/>
    </source>
</evidence>
<dbReference type="PANTHER" id="PTHR42928">
    <property type="entry name" value="TRICARBOXYLATE-BINDING PROTEIN"/>
    <property type="match status" value="1"/>
</dbReference>
<dbReference type="STRING" id="938405.SAMN02927895_03393"/>
<dbReference type="InterPro" id="IPR005064">
    <property type="entry name" value="BUG"/>
</dbReference>
<accession>A0A1G6TSH5</accession>
<reference evidence="2 3" key="1">
    <citation type="submission" date="2016-10" db="EMBL/GenBank/DDBJ databases">
        <authorList>
            <person name="de Groot N.N."/>
        </authorList>
    </citation>
    <scope>NUCLEOTIDE SEQUENCE [LARGE SCALE GENOMIC DNA]</scope>
    <source>
        <strain evidence="2 3">CPCC 100156</strain>
    </source>
</reference>
<dbReference type="Gene3D" id="3.40.190.150">
    <property type="entry name" value="Bordetella uptake gene, domain 1"/>
    <property type="match status" value="1"/>
</dbReference>
<dbReference type="InterPro" id="IPR042100">
    <property type="entry name" value="Bug_dom1"/>
</dbReference>
<organism evidence="2 3">
    <name type="scientific">Belnapia rosea</name>
    <dbReference type="NCBI Taxonomy" id="938405"/>
    <lineage>
        <taxon>Bacteria</taxon>
        <taxon>Pseudomonadati</taxon>
        <taxon>Pseudomonadota</taxon>
        <taxon>Alphaproteobacteria</taxon>
        <taxon>Acetobacterales</taxon>
        <taxon>Roseomonadaceae</taxon>
        <taxon>Belnapia</taxon>
    </lineage>
</organism>
<protein>
    <submittedName>
        <fullName evidence="2">Tripartite tricarboxylate transporter family receptor</fullName>
    </submittedName>
</protein>
<evidence type="ECO:0000256" key="1">
    <source>
        <dbReference type="ARBA" id="ARBA00006987"/>
    </source>
</evidence>
<dbReference type="AlphaFoldDB" id="A0A1G6TSH5"/>
<dbReference type="Gene3D" id="3.40.190.10">
    <property type="entry name" value="Periplasmic binding protein-like II"/>
    <property type="match status" value="1"/>
</dbReference>
<dbReference type="Proteomes" id="UP000198925">
    <property type="component" value="Unassembled WGS sequence"/>
</dbReference>
<evidence type="ECO:0000313" key="3">
    <source>
        <dbReference type="Proteomes" id="UP000198925"/>
    </source>
</evidence>
<dbReference type="Pfam" id="PF03401">
    <property type="entry name" value="TctC"/>
    <property type="match status" value="1"/>
</dbReference>
<proteinExistence type="inferred from homology"/>
<sequence length="146" mass="15588">MPFRGSAPALTELLAGNVQFMFENLIAASQHVQAGRLRALGVTSAHRSPLLPELPALQELAPELAGYGVSTWVGLFVQAAAPAEAIAALNREARRALTRPGTVAQLTQTGSEAHVTTVEGFGDFIAVEIAKWREVIRREGLVMDTT</sequence>
<comment type="similarity">
    <text evidence="1">Belongs to the UPF0065 (bug) family.</text>
</comment>
<keyword evidence="2" id="KW-0675">Receptor</keyword>
<keyword evidence="3" id="KW-1185">Reference proteome</keyword>